<accession>A0A1H7URC3</accession>
<dbReference type="OrthoDB" id="9943755at2"/>
<evidence type="ECO:0000313" key="2">
    <source>
        <dbReference type="EMBL" id="SEL99532.1"/>
    </source>
</evidence>
<evidence type="ECO:0000313" key="3">
    <source>
        <dbReference type="Proteomes" id="UP000183015"/>
    </source>
</evidence>
<protein>
    <submittedName>
        <fullName evidence="2">Uncharacterized protein</fullName>
    </submittedName>
</protein>
<dbReference type="eggNOG" id="ENOG50323BM">
    <property type="taxonomic scope" value="Bacteria"/>
</dbReference>
<organism evidence="2 3">
    <name type="scientific">Streptacidiphilus jiangxiensis</name>
    <dbReference type="NCBI Taxonomy" id="235985"/>
    <lineage>
        <taxon>Bacteria</taxon>
        <taxon>Bacillati</taxon>
        <taxon>Actinomycetota</taxon>
        <taxon>Actinomycetes</taxon>
        <taxon>Kitasatosporales</taxon>
        <taxon>Streptomycetaceae</taxon>
        <taxon>Streptacidiphilus</taxon>
    </lineage>
</organism>
<keyword evidence="3" id="KW-1185">Reference proteome</keyword>
<dbReference type="AlphaFoldDB" id="A0A1H7URC3"/>
<proteinExistence type="predicted"/>
<name>A0A1H7URC3_STRJI</name>
<keyword evidence="1" id="KW-0812">Transmembrane</keyword>
<dbReference type="EMBL" id="FOAZ01000016">
    <property type="protein sequence ID" value="SEL99532.1"/>
    <property type="molecule type" value="Genomic_DNA"/>
</dbReference>
<evidence type="ECO:0000256" key="1">
    <source>
        <dbReference type="SAM" id="Phobius"/>
    </source>
</evidence>
<keyword evidence="1" id="KW-0472">Membrane</keyword>
<keyword evidence="1" id="KW-1133">Transmembrane helix</keyword>
<feature type="transmembrane region" description="Helical" evidence="1">
    <location>
        <begin position="104"/>
        <end position="122"/>
    </location>
</feature>
<reference evidence="3" key="1">
    <citation type="submission" date="2016-10" db="EMBL/GenBank/DDBJ databases">
        <authorList>
            <person name="Varghese N."/>
        </authorList>
    </citation>
    <scope>NUCLEOTIDE SEQUENCE [LARGE SCALE GENOMIC DNA]</scope>
    <source>
        <strain evidence="3">DSM 45096 / BCRC 16803 / CGMCC 4.1857 / CIP 109030 / JCM 12277 / KCTC 19219 / NBRC 100920 / 33214</strain>
    </source>
</reference>
<gene>
    <name evidence="2" type="ORF">SAMN05414137_116120</name>
</gene>
<dbReference type="Proteomes" id="UP000183015">
    <property type="component" value="Unassembled WGS sequence"/>
</dbReference>
<feature type="transmembrane region" description="Helical" evidence="1">
    <location>
        <begin position="12"/>
        <end position="33"/>
    </location>
</feature>
<dbReference type="RefSeq" id="WP_143094543.1">
    <property type="nucleotide sequence ID" value="NZ_BBPN01000022.1"/>
</dbReference>
<sequence length="123" mass="13359">MRTEGVRDALRATAAIFAFVVQAVALFAITSAVVEASNVSPGDCGYDGTCTENGVFEAVIRVELAVPAAELALGLFWWALPLWRRRLAPGVDEWWDLVAVRLPRIFIATGLFSLLVLAVSLLR</sequence>
<dbReference type="STRING" id="235985.SAMN05414137_116120"/>